<dbReference type="InterPro" id="IPR050161">
    <property type="entry name" value="Siro_Cobalamin_biosynth"/>
</dbReference>
<evidence type="ECO:0000256" key="6">
    <source>
        <dbReference type="ARBA" id="ARBA00022691"/>
    </source>
</evidence>
<comment type="catalytic activity">
    <reaction evidence="13">
        <text>precorrin-2 + NAD(+) = sirohydrochlorin + NADH + 2 H(+)</text>
        <dbReference type="Rhea" id="RHEA:15613"/>
        <dbReference type="ChEBI" id="CHEBI:15378"/>
        <dbReference type="ChEBI" id="CHEBI:57540"/>
        <dbReference type="ChEBI" id="CHEBI:57945"/>
        <dbReference type="ChEBI" id="CHEBI:58351"/>
        <dbReference type="ChEBI" id="CHEBI:58827"/>
        <dbReference type="EC" id="1.3.1.76"/>
    </reaction>
</comment>
<dbReference type="NCBIfam" id="NF007922">
    <property type="entry name" value="PRK10637.1"/>
    <property type="match status" value="1"/>
</dbReference>
<gene>
    <name evidence="18" type="primary">cobA</name>
    <name evidence="18" type="ORF">DWE98_15175</name>
</gene>
<dbReference type="SUPFAM" id="SSF51735">
    <property type="entry name" value="NAD(P)-binding Rossmann-fold domains"/>
    <property type="match status" value="1"/>
</dbReference>
<dbReference type="GO" id="GO:0004851">
    <property type="term" value="F:uroporphyrin-III C-methyltransferase activity"/>
    <property type="evidence" value="ECO:0007669"/>
    <property type="project" value="UniProtKB-EC"/>
</dbReference>
<name>A0A370L5E2_9HYPH</name>
<dbReference type="Gene3D" id="3.30.160.110">
    <property type="entry name" value="Siroheme synthase, domain 2"/>
    <property type="match status" value="1"/>
</dbReference>
<evidence type="ECO:0000256" key="9">
    <source>
        <dbReference type="ARBA" id="ARBA00023239"/>
    </source>
</evidence>
<dbReference type="FunFam" id="3.40.1010.10:FF:000001">
    <property type="entry name" value="Siroheme synthase"/>
    <property type="match status" value="1"/>
</dbReference>
<dbReference type="GO" id="GO:0019354">
    <property type="term" value="P:siroheme biosynthetic process"/>
    <property type="evidence" value="ECO:0007669"/>
    <property type="project" value="UniProtKB-UniPathway"/>
</dbReference>
<dbReference type="Pfam" id="PF00590">
    <property type="entry name" value="TP_methylase"/>
    <property type="match status" value="1"/>
</dbReference>
<dbReference type="InterPro" id="IPR012409">
    <property type="entry name" value="Sirohaem_synth"/>
</dbReference>
<evidence type="ECO:0000256" key="3">
    <source>
        <dbReference type="ARBA" id="ARBA00022573"/>
    </source>
</evidence>
<evidence type="ECO:0000256" key="5">
    <source>
        <dbReference type="ARBA" id="ARBA00022679"/>
    </source>
</evidence>
<dbReference type="OrthoDB" id="9815856at2"/>
<dbReference type="Pfam" id="PF10414">
    <property type="entry name" value="CysG_dimeriser"/>
    <property type="match status" value="1"/>
</dbReference>
<dbReference type="SUPFAM" id="SSF75615">
    <property type="entry name" value="Siroheme synthase middle domains-like"/>
    <property type="match status" value="1"/>
</dbReference>
<dbReference type="InterPro" id="IPR028281">
    <property type="entry name" value="Sirohaem_synthase_central"/>
</dbReference>
<dbReference type="PROSITE" id="PS00839">
    <property type="entry name" value="SUMT_1"/>
    <property type="match status" value="1"/>
</dbReference>
<dbReference type="Gene3D" id="3.40.1010.10">
    <property type="entry name" value="Cobalt-precorrin-4 Transmethylase, Domain 1"/>
    <property type="match status" value="1"/>
</dbReference>
<dbReference type="NCBIfam" id="TIGR01470">
    <property type="entry name" value="cysG_Nterm"/>
    <property type="match status" value="1"/>
</dbReference>
<dbReference type="PIRSF" id="PIRSF036426">
    <property type="entry name" value="Sirohaem_synth"/>
    <property type="match status" value="1"/>
</dbReference>
<feature type="domain" description="Sirohaem synthase dimerisation" evidence="16">
    <location>
        <begin position="171"/>
        <end position="212"/>
    </location>
</feature>
<protein>
    <submittedName>
        <fullName evidence="18">Uroporphyrinogen-III C-methyltransferase</fullName>
        <ecNumber evidence="18">2.1.1.107</ecNumber>
    </submittedName>
</protein>
<dbReference type="UniPathway" id="UPA00262">
    <property type="reaction ID" value="UER00211"/>
</dbReference>
<dbReference type="InterPro" id="IPR035996">
    <property type="entry name" value="4pyrrol_Methylase_sf"/>
</dbReference>
<dbReference type="CDD" id="cd11642">
    <property type="entry name" value="SUMT"/>
    <property type="match status" value="1"/>
</dbReference>
<dbReference type="InterPro" id="IPR006366">
    <property type="entry name" value="CobA/CysG_C"/>
</dbReference>
<evidence type="ECO:0000256" key="4">
    <source>
        <dbReference type="ARBA" id="ARBA00022603"/>
    </source>
</evidence>
<dbReference type="InterPro" id="IPR019478">
    <property type="entry name" value="Sirohaem_synthase_dimer_dom"/>
</dbReference>
<dbReference type="NCBIfam" id="TIGR01469">
    <property type="entry name" value="cobA_cysG_Cterm"/>
    <property type="match status" value="1"/>
</dbReference>
<keyword evidence="3" id="KW-0169">Cobalamin biosynthesis</keyword>
<dbReference type="InterPro" id="IPR000878">
    <property type="entry name" value="4pyrrol_Mease"/>
</dbReference>
<dbReference type="GO" id="GO:0043115">
    <property type="term" value="F:precorrin-2 dehydrogenase activity"/>
    <property type="evidence" value="ECO:0007669"/>
    <property type="project" value="UniProtKB-EC"/>
</dbReference>
<dbReference type="GO" id="GO:0051287">
    <property type="term" value="F:NAD binding"/>
    <property type="evidence" value="ECO:0007669"/>
    <property type="project" value="InterPro"/>
</dbReference>
<evidence type="ECO:0000256" key="12">
    <source>
        <dbReference type="ARBA" id="ARBA00025705"/>
    </source>
</evidence>
<keyword evidence="19" id="KW-1185">Reference proteome</keyword>
<dbReference type="Pfam" id="PF13241">
    <property type="entry name" value="NAD_binding_7"/>
    <property type="match status" value="1"/>
</dbReference>
<keyword evidence="11" id="KW-0511">Multifunctional enzyme</keyword>
<feature type="domain" description="Tetrapyrrole methylase" evidence="15">
    <location>
        <begin position="237"/>
        <end position="449"/>
    </location>
</feature>
<dbReference type="InterPro" id="IPR003043">
    <property type="entry name" value="Uropor_MeTrfase_CS"/>
</dbReference>
<keyword evidence="8" id="KW-0520">NAD</keyword>
<dbReference type="PANTHER" id="PTHR45790">
    <property type="entry name" value="SIROHEME SYNTHASE-RELATED"/>
    <property type="match status" value="1"/>
</dbReference>
<comment type="caution">
    <text evidence="18">The sequence shown here is derived from an EMBL/GenBank/DDBJ whole genome shotgun (WGS) entry which is preliminary data.</text>
</comment>
<evidence type="ECO:0000256" key="14">
    <source>
        <dbReference type="PIRSR" id="PIRSR036426-1"/>
    </source>
</evidence>
<dbReference type="GO" id="GO:0051266">
    <property type="term" value="F:sirohydrochlorin ferrochelatase activity"/>
    <property type="evidence" value="ECO:0007669"/>
    <property type="project" value="InterPro"/>
</dbReference>
<dbReference type="PANTHER" id="PTHR45790:SF3">
    <property type="entry name" value="S-ADENOSYL-L-METHIONINE-DEPENDENT UROPORPHYRINOGEN III METHYLTRANSFERASE, CHLOROPLASTIC"/>
    <property type="match status" value="1"/>
</dbReference>
<comment type="similarity">
    <text evidence="2">Belongs to the precorrin methyltransferase family.</text>
</comment>
<evidence type="ECO:0000313" key="18">
    <source>
        <dbReference type="EMBL" id="RDJ24241.1"/>
    </source>
</evidence>
<feature type="active site" description="Proton acceptor" evidence="14">
    <location>
        <position position="268"/>
    </location>
</feature>
<evidence type="ECO:0000256" key="8">
    <source>
        <dbReference type="ARBA" id="ARBA00023027"/>
    </source>
</evidence>
<dbReference type="InterPro" id="IPR014776">
    <property type="entry name" value="4pyrrole_Mease_sub2"/>
</dbReference>
<feature type="active site" description="Proton donor" evidence="14">
    <location>
        <position position="290"/>
    </location>
</feature>
<dbReference type="SUPFAM" id="SSF53790">
    <property type="entry name" value="Tetrapyrrole methylase"/>
    <property type="match status" value="1"/>
</dbReference>
<dbReference type="AlphaFoldDB" id="A0A370L5E2"/>
<evidence type="ECO:0000259" key="16">
    <source>
        <dbReference type="Pfam" id="PF10414"/>
    </source>
</evidence>
<evidence type="ECO:0000259" key="17">
    <source>
        <dbReference type="Pfam" id="PF14824"/>
    </source>
</evidence>
<evidence type="ECO:0000256" key="10">
    <source>
        <dbReference type="ARBA" id="ARBA00023244"/>
    </source>
</evidence>
<comment type="pathway">
    <text evidence="12">Porphyrin-containing compound metabolism; siroheme biosynthesis; precorrin-2 from uroporphyrinogen III: step 1/1.</text>
</comment>
<dbReference type="Gene3D" id="3.40.50.720">
    <property type="entry name" value="NAD(P)-binding Rossmann-like Domain"/>
    <property type="match status" value="1"/>
</dbReference>
<reference evidence="19" key="1">
    <citation type="submission" date="2018-07" db="EMBL/GenBank/DDBJ databases">
        <authorList>
            <person name="Safronova V.I."/>
            <person name="Chirak E.R."/>
            <person name="Sazanova A.L."/>
        </authorList>
    </citation>
    <scope>NUCLEOTIDE SEQUENCE [LARGE SCALE GENOMIC DNA]</scope>
    <source>
        <strain evidence="19">RCAM04685</strain>
    </source>
</reference>
<keyword evidence="9" id="KW-0456">Lyase</keyword>
<dbReference type="GO" id="GO:0009236">
    <property type="term" value="P:cobalamin biosynthetic process"/>
    <property type="evidence" value="ECO:0007669"/>
    <property type="project" value="UniProtKB-KW"/>
</dbReference>
<sequence>MTDRDPEATSARRIERLATLPLFHKLDGRKVVLAGSGEGALWKAELLAAAGADLVILAGHAGGLFEALAKDPPAGTVTIVPRNWQPADFDGAAIAVGDIESDDEARAFAAAARQVGVPVNVVDKPDFCDFAFGSLVNRSPLVVAISTDGASPVFGQTIRAKIEALLPAGLKGWAQAAKDWRPAVQGRELPFALRRAFWEKFTDRAMAEPERAPDAADEGELFAALRRLEGAHDGTGRVTLVGAGPGDPELLTLKAIRALQSADIILYDDLVSTSVLEFARREAKRMLVGKTGYGPSVQQGDINAMIISLAAQGKHVVRLKGGDPGIFGRAGEEIEACEKAGIPVALVPGISAAQGAAASLGLSLTHRDHARRLQFVTGHARTGDLPEDLDWQAMADPHATTVVYMARATLTGFRDRAIAAGLDPQTPAIAVLAATQPTEQRLHATIATLPERLGELPAKGPLLVLIGHALGAAAMKAVDLPGLRRA</sequence>
<evidence type="ECO:0000256" key="13">
    <source>
        <dbReference type="ARBA" id="ARBA00047561"/>
    </source>
</evidence>
<proteinExistence type="inferred from homology"/>
<keyword evidence="5 18" id="KW-0808">Transferase</keyword>
<dbReference type="Proteomes" id="UP000255207">
    <property type="component" value="Unassembled WGS sequence"/>
</dbReference>
<accession>A0A370L5E2</accession>
<keyword evidence="6" id="KW-0949">S-adenosyl-L-methionine</keyword>
<dbReference type="RefSeq" id="WP_114830100.1">
    <property type="nucleotide sequence ID" value="NZ_QQTO01000007.1"/>
</dbReference>
<dbReference type="InterPro" id="IPR006367">
    <property type="entry name" value="Sirohaem_synthase_N"/>
</dbReference>
<dbReference type="InterPro" id="IPR014777">
    <property type="entry name" value="4pyrrole_Mease_sub1"/>
</dbReference>
<comment type="pathway">
    <text evidence="1">Porphyrin-containing compound metabolism; siroheme biosynthesis; sirohydrochlorin from precorrin-2: step 1/1.</text>
</comment>
<evidence type="ECO:0000256" key="11">
    <source>
        <dbReference type="ARBA" id="ARBA00023268"/>
    </source>
</evidence>
<keyword evidence="4 18" id="KW-0489">Methyltransferase</keyword>
<dbReference type="EMBL" id="QQTP01000007">
    <property type="protein sequence ID" value="RDJ24241.1"/>
    <property type="molecule type" value="Genomic_DNA"/>
</dbReference>
<evidence type="ECO:0000313" key="19">
    <source>
        <dbReference type="Proteomes" id="UP000255207"/>
    </source>
</evidence>
<feature type="domain" description="Siroheme synthase central" evidence="17">
    <location>
        <begin position="139"/>
        <end position="164"/>
    </location>
</feature>
<dbReference type="InterPro" id="IPR036291">
    <property type="entry name" value="NAD(P)-bd_dom_sf"/>
</dbReference>
<keyword evidence="10" id="KW-0627">Porphyrin biosynthesis</keyword>
<dbReference type="Gene3D" id="3.30.950.10">
    <property type="entry name" value="Methyltransferase, Cobalt-precorrin-4 Transmethylase, Domain 2"/>
    <property type="match status" value="1"/>
</dbReference>
<keyword evidence="7" id="KW-0560">Oxidoreductase</keyword>
<evidence type="ECO:0000259" key="15">
    <source>
        <dbReference type="Pfam" id="PF00590"/>
    </source>
</evidence>
<organism evidence="18 19">
    <name type="scientific">Bosea caraganae</name>
    <dbReference type="NCBI Taxonomy" id="2763117"/>
    <lineage>
        <taxon>Bacteria</taxon>
        <taxon>Pseudomonadati</taxon>
        <taxon>Pseudomonadota</taxon>
        <taxon>Alphaproteobacteria</taxon>
        <taxon>Hyphomicrobiales</taxon>
        <taxon>Boseaceae</taxon>
        <taxon>Bosea</taxon>
    </lineage>
</organism>
<dbReference type="GO" id="GO:0032259">
    <property type="term" value="P:methylation"/>
    <property type="evidence" value="ECO:0007669"/>
    <property type="project" value="UniProtKB-KW"/>
</dbReference>
<evidence type="ECO:0000256" key="7">
    <source>
        <dbReference type="ARBA" id="ARBA00023002"/>
    </source>
</evidence>
<evidence type="ECO:0000256" key="1">
    <source>
        <dbReference type="ARBA" id="ARBA00005010"/>
    </source>
</evidence>
<dbReference type="NCBIfam" id="NF004790">
    <property type="entry name" value="PRK06136.1"/>
    <property type="match status" value="1"/>
</dbReference>
<dbReference type="Pfam" id="PF14824">
    <property type="entry name" value="Sirohm_synth_M"/>
    <property type="match status" value="1"/>
</dbReference>
<evidence type="ECO:0000256" key="2">
    <source>
        <dbReference type="ARBA" id="ARBA00005879"/>
    </source>
</evidence>
<dbReference type="EC" id="2.1.1.107" evidence="18"/>